<keyword evidence="9" id="KW-0539">Nucleus</keyword>
<dbReference type="WBParaSite" id="nRc.2.0.1.t43310-RA">
    <property type="protein sequence ID" value="nRc.2.0.1.t43310-RA"/>
    <property type="gene ID" value="nRc.2.0.1.g43310"/>
</dbReference>
<keyword evidence="7" id="KW-0479">Metal-binding</keyword>
<dbReference type="InterPro" id="IPR051516">
    <property type="entry name" value="SETDB_methyltransferase"/>
</dbReference>
<reference evidence="15" key="1">
    <citation type="submission" date="2022-11" db="UniProtKB">
        <authorList>
            <consortium name="WormBaseParasite"/>
        </authorList>
    </citation>
    <scope>IDENTIFICATION</scope>
</reference>
<dbReference type="PROSITE" id="PS50280">
    <property type="entry name" value="SET"/>
    <property type="match status" value="1"/>
</dbReference>
<dbReference type="InterPro" id="IPR041292">
    <property type="entry name" value="Tudor_4"/>
</dbReference>
<dbReference type="SUPFAM" id="SSF54171">
    <property type="entry name" value="DNA-binding domain"/>
    <property type="match status" value="1"/>
</dbReference>
<evidence type="ECO:0000259" key="12">
    <source>
        <dbReference type="PROSITE" id="PS50867"/>
    </source>
</evidence>
<dbReference type="SMART" id="SM00317">
    <property type="entry name" value="SET"/>
    <property type="match status" value="1"/>
</dbReference>
<evidence type="ECO:0000256" key="3">
    <source>
        <dbReference type="ARBA" id="ARBA00022454"/>
    </source>
</evidence>
<evidence type="ECO:0000313" key="14">
    <source>
        <dbReference type="Proteomes" id="UP000887565"/>
    </source>
</evidence>
<evidence type="ECO:0000256" key="8">
    <source>
        <dbReference type="ARBA" id="ARBA00022833"/>
    </source>
</evidence>
<dbReference type="CDD" id="cd10517">
    <property type="entry name" value="SET_SETDB1"/>
    <property type="match status" value="1"/>
</dbReference>
<dbReference type="InterPro" id="IPR001214">
    <property type="entry name" value="SET_dom"/>
</dbReference>
<dbReference type="GO" id="GO:0005694">
    <property type="term" value="C:chromosome"/>
    <property type="evidence" value="ECO:0007669"/>
    <property type="project" value="UniProtKB-SubCell"/>
</dbReference>
<dbReference type="Pfam" id="PF05033">
    <property type="entry name" value="Pre-SET"/>
    <property type="match status" value="1"/>
</dbReference>
<evidence type="ECO:0000313" key="15">
    <source>
        <dbReference type="WBParaSite" id="nRc.2.0.1.t43310-RA"/>
    </source>
</evidence>
<dbReference type="GO" id="GO:0010629">
    <property type="term" value="P:negative regulation of gene expression"/>
    <property type="evidence" value="ECO:0007669"/>
    <property type="project" value="TreeGrafter"/>
</dbReference>
<keyword evidence="14" id="KW-1185">Reference proteome</keyword>
<organism evidence="14 15">
    <name type="scientific">Romanomermis culicivorax</name>
    <name type="common">Nematode worm</name>
    <dbReference type="NCBI Taxonomy" id="13658"/>
    <lineage>
        <taxon>Eukaryota</taxon>
        <taxon>Metazoa</taxon>
        <taxon>Ecdysozoa</taxon>
        <taxon>Nematoda</taxon>
        <taxon>Enoplea</taxon>
        <taxon>Dorylaimia</taxon>
        <taxon>Mermithida</taxon>
        <taxon>Mermithoidea</taxon>
        <taxon>Mermithidae</taxon>
        <taxon>Romanomermis</taxon>
    </lineage>
</organism>
<protein>
    <submittedName>
        <fullName evidence="15">Histone-lysine N-methyltransferase eggless</fullName>
    </submittedName>
</protein>
<feature type="domain" description="MBD" evidence="13">
    <location>
        <begin position="632"/>
        <end position="698"/>
    </location>
</feature>
<dbReference type="PANTHER" id="PTHR46024:SF1">
    <property type="entry name" value="HISTONE-LYSINE N-METHYLTRANSFERASE EGGLESS"/>
    <property type="match status" value="1"/>
</dbReference>
<dbReference type="Gene3D" id="2.170.270.10">
    <property type="entry name" value="SET domain"/>
    <property type="match status" value="1"/>
</dbReference>
<dbReference type="PROSITE" id="PS50867">
    <property type="entry name" value="PRE_SET"/>
    <property type="match status" value="1"/>
</dbReference>
<feature type="compositionally biased region" description="Polar residues" evidence="10">
    <location>
        <begin position="531"/>
        <end position="547"/>
    </location>
</feature>
<evidence type="ECO:0000256" key="6">
    <source>
        <dbReference type="ARBA" id="ARBA00022691"/>
    </source>
</evidence>
<dbReference type="InterPro" id="IPR016177">
    <property type="entry name" value="DNA-bd_dom_sf"/>
</dbReference>
<evidence type="ECO:0000256" key="9">
    <source>
        <dbReference type="ARBA" id="ARBA00023242"/>
    </source>
</evidence>
<dbReference type="GO" id="GO:0005634">
    <property type="term" value="C:nucleus"/>
    <property type="evidence" value="ECO:0007669"/>
    <property type="project" value="UniProtKB-SubCell"/>
</dbReference>
<feature type="domain" description="Pre-SET" evidence="12">
    <location>
        <begin position="762"/>
        <end position="837"/>
    </location>
</feature>
<evidence type="ECO:0000256" key="2">
    <source>
        <dbReference type="ARBA" id="ARBA00004286"/>
    </source>
</evidence>
<feature type="domain" description="SET" evidence="11">
    <location>
        <begin position="840"/>
        <end position="1027"/>
    </location>
</feature>
<dbReference type="GO" id="GO:0008270">
    <property type="term" value="F:zinc ion binding"/>
    <property type="evidence" value="ECO:0007669"/>
    <property type="project" value="InterPro"/>
</dbReference>
<feature type="region of interest" description="Disordered" evidence="10">
    <location>
        <begin position="526"/>
        <end position="578"/>
    </location>
</feature>
<dbReference type="Proteomes" id="UP000887565">
    <property type="component" value="Unplaced"/>
</dbReference>
<evidence type="ECO:0000256" key="10">
    <source>
        <dbReference type="SAM" id="MobiDB-lite"/>
    </source>
</evidence>
<dbReference type="Pfam" id="PF01429">
    <property type="entry name" value="MBD"/>
    <property type="match status" value="1"/>
</dbReference>
<evidence type="ECO:0000256" key="5">
    <source>
        <dbReference type="ARBA" id="ARBA00022679"/>
    </source>
</evidence>
<keyword evidence="8" id="KW-0862">Zinc</keyword>
<dbReference type="Pfam" id="PF00856">
    <property type="entry name" value="SET"/>
    <property type="match status" value="1"/>
</dbReference>
<dbReference type="GO" id="GO:0070828">
    <property type="term" value="P:heterochromatin organization"/>
    <property type="evidence" value="ECO:0007669"/>
    <property type="project" value="TreeGrafter"/>
</dbReference>
<proteinExistence type="predicted"/>
<sequence>MDPATDDSCDLADEQLAIISKWYSRLKELDMDGSRKFEQKVISDDETEQFERAKNVYINDSAAMVESLAVQFSIDAKIFLEYLIDPIFRNEVSPVNFGRLLKDYGLSVPLISKIKTFALSNPEESIEILFDNYILFPCEAQVVMATIYSRMSEEQLNFQFNSHNVETVYDIDTCELDEVTKEAIRLLEGDDDEEDIIQKFDKAEEECNKLDALFKEVNDTCNEVNSIIEACGKTRFDFNITAMNFLSQSPTIPTQENFVSLEDDENDIDVLSVQEKDESSEPLSMEHLVPPLPYNQNIAEISTQQLSAKLSDEIEHVGRVCHNLNLKSKQPADVKLEFSVGDKCLALIDGNLWQYGFVVKILPDGVEITSTINHVSNFYTISKSKIAFDFVVDWLLPVGSRIVAKFKKTHANNYSGWVTAVVGEPPSLSQRAVVRLKTGQCVDVLFEGVFFKTRVLKVDAMLALVQFDEEHLEWLYRGNRRLEPIHSRNVNVQGVERGHRPLRTFNRSSHAPVVEFVSAEDNVPLKAPLNQHKSPSTGDDLNAASQSVKKETQTARKSTSKQINSHQDQAVLTKSHSAENLPRKQPVTLLDDKDIIEETLDVELSVKPLFSMHEKCSSDCLLLFGNDDPATYKGKNPLVIPLYVGWNRITLKACRRLYILYETPCGKRLTTMKQIAEYLNDTDSRLSVDYFCLESKLRPFSRMNLKIESKFHLKDFSGGNENTPIECINSVNDETPPTLSYQSIRYTTDNNVNLNLASEFLCGCDCEDDCSNRLECACQLLTIEAGRKGKQTLVEAAKKFCYDFRRLPQGQVSSGIYECNDLCKCKKSCVNRVVQNPLTCCLQLFKTLECGWGIRTLYDIPKGAFICVYAGNVLSDDKANEVGKTQGDEYLADLDFVHNFELKEGYEAEAYHSDSSTDSGDSLDMKKIKLVEDVIDETDSLRMQTSLSSIKPNEKKFRLRDYIQDKDILILDAKVSGNVGRYLNHSCSPNVFVQNVFVDTHMLTLPWVAFFASELIKAGTELRWDYSYVPDSVPGKIIKCKCRSEHCRGRLL</sequence>
<accession>A0A915KYP3</accession>
<evidence type="ECO:0000256" key="7">
    <source>
        <dbReference type="ARBA" id="ARBA00022723"/>
    </source>
</evidence>
<dbReference type="GO" id="GO:0003677">
    <property type="term" value="F:DNA binding"/>
    <property type="evidence" value="ECO:0007669"/>
    <property type="project" value="InterPro"/>
</dbReference>
<dbReference type="PANTHER" id="PTHR46024">
    <property type="entry name" value="HISTONE-LYSINE N-METHYLTRANSFERASE EGGLESS"/>
    <property type="match status" value="1"/>
</dbReference>
<evidence type="ECO:0000256" key="1">
    <source>
        <dbReference type="ARBA" id="ARBA00004123"/>
    </source>
</evidence>
<dbReference type="PROSITE" id="PS50982">
    <property type="entry name" value="MBD"/>
    <property type="match status" value="1"/>
</dbReference>
<name>A0A915KYP3_ROMCU</name>
<dbReference type="SUPFAM" id="SSF82199">
    <property type="entry name" value="SET domain"/>
    <property type="match status" value="1"/>
</dbReference>
<keyword evidence="5" id="KW-0808">Transferase</keyword>
<evidence type="ECO:0000259" key="11">
    <source>
        <dbReference type="PROSITE" id="PS50280"/>
    </source>
</evidence>
<dbReference type="AlphaFoldDB" id="A0A915KYP3"/>
<keyword evidence="4" id="KW-0489">Methyltransferase</keyword>
<feature type="compositionally biased region" description="Polar residues" evidence="10">
    <location>
        <begin position="555"/>
        <end position="575"/>
    </location>
</feature>
<dbReference type="SMART" id="SM00468">
    <property type="entry name" value="PreSET"/>
    <property type="match status" value="1"/>
</dbReference>
<evidence type="ECO:0000259" key="13">
    <source>
        <dbReference type="PROSITE" id="PS50982"/>
    </source>
</evidence>
<dbReference type="GO" id="GO:0046974">
    <property type="term" value="F:histone H3K9 methyltransferase activity"/>
    <property type="evidence" value="ECO:0007669"/>
    <property type="project" value="TreeGrafter"/>
</dbReference>
<comment type="subcellular location">
    <subcellularLocation>
        <location evidence="2">Chromosome</location>
    </subcellularLocation>
    <subcellularLocation>
        <location evidence="1">Nucleus</location>
    </subcellularLocation>
</comment>
<dbReference type="InterPro" id="IPR001739">
    <property type="entry name" value="Methyl_CpG_DNA-bd"/>
</dbReference>
<keyword evidence="3" id="KW-0158">Chromosome</keyword>
<dbReference type="GO" id="GO:0032259">
    <property type="term" value="P:methylation"/>
    <property type="evidence" value="ECO:0007669"/>
    <property type="project" value="UniProtKB-KW"/>
</dbReference>
<keyword evidence="6" id="KW-0949">S-adenosyl-L-methionine</keyword>
<dbReference type="Gene3D" id="2.30.30.140">
    <property type="match status" value="1"/>
</dbReference>
<dbReference type="InterPro" id="IPR046341">
    <property type="entry name" value="SET_dom_sf"/>
</dbReference>
<dbReference type="SMART" id="SM00391">
    <property type="entry name" value="MBD"/>
    <property type="match status" value="1"/>
</dbReference>
<dbReference type="Pfam" id="PF18358">
    <property type="entry name" value="Tudor_4"/>
    <property type="match status" value="1"/>
</dbReference>
<dbReference type="InterPro" id="IPR007728">
    <property type="entry name" value="Pre-SET_dom"/>
</dbReference>
<evidence type="ECO:0000256" key="4">
    <source>
        <dbReference type="ARBA" id="ARBA00022603"/>
    </source>
</evidence>